<dbReference type="eggNOG" id="COG0624">
    <property type="taxonomic scope" value="Bacteria"/>
</dbReference>
<evidence type="ECO:0000259" key="16">
    <source>
        <dbReference type="Pfam" id="PF07687"/>
    </source>
</evidence>
<dbReference type="AlphaFoldDB" id="J0ZQS6"/>
<evidence type="ECO:0000256" key="15">
    <source>
        <dbReference type="HAMAP-Rule" id="MF_01690"/>
    </source>
</evidence>
<dbReference type="InterPro" id="IPR001261">
    <property type="entry name" value="ArgE/DapE_CS"/>
</dbReference>
<evidence type="ECO:0000256" key="3">
    <source>
        <dbReference type="ARBA" id="ARBA00011738"/>
    </source>
</evidence>
<keyword evidence="12 15" id="KW-0170">Cobalt</keyword>
<keyword evidence="8 15" id="KW-0378">Hydrolase</keyword>
<evidence type="ECO:0000256" key="4">
    <source>
        <dbReference type="ARBA" id="ARBA00011921"/>
    </source>
</evidence>
<dbReference type="InterPro" id="IPR011650">
    <property type="entry name" value="Peptidase_M20_dimer"/>
</dbReference>
<dbReference type="OrthoDB" id="9809784at2"/>
<dbReference type="RefSeq" id="WP_008037897.1">
    <property type="nucleotide sequence ID" value="NZ_JH725147.1"/>
</dbReference>
<proteinExistence type="inferred from homology"/>
<dbReference type="GO" id="GO:0009089">
    <property type="term" value="P:lysine biosynthetic process via diaminopimelate"/>
    <property type="evidence" value="ECO:0007669"/>
    <property type="project" value="UniProtKB-UniRule"/>
</dbReference>
<evidence type="ECO:0000256" key="6">
    <source>
        <dbReference type="ARBA" id="ARBA00022605"/>
    </source>
</evidence>
<comment type="function">
    <text evidence="15">Catalyzes the hydrolysis of N-succinyl-L,L-diaminopimelic acid (SDAP), forming succinate and LL-2,6-diaminopimelate (DAP), an intermediate involved in the bacterial biosynthesis of lysine and meso-diaminopimelic acid, an essential component of bacterial cell walls.</text>
</comment>
<dbReference type="PATRIC" id="fig|1094558.3.peg.387"/>
<dbReference type="GO" id="GO:0009014">
    <property type="term" value="F:succinyl-diaminopimelate desuccinylase activity"/>
    <property type="evidence" value="ECO:0007669"/>
    <property type="project" value="UniProtKB-UniRule"/>
</dbReference>
<comment type="subunit">
    <text evidence="3 15">Homodimer.</text>
</comment>
<evidence type="ECO:0000313" key="17">
    <source>
        <dbReference type="EMBL" id="EJF91018.1"/>
    </source>
</evidence>
<evidence type="ECO:0000256" key="7">
    <source>
        <dbReference type="ARBA" id="ARBA00022723"/>
    </source>
</evidence>
<evidence type="ECO:0000256" key="8">
    <source>
        <dbReference type="ARBA" id="ARBA00022801"/>
    </source>
</evidence>
<dbReference type="EMBL" id="AIMB01000003">
    <property type="protein sequence ID" value="EJF91018.1"/>
    <property type="molecule type" value="Genomic_DNA"/>
</dbReference>
<dbReference type="PANTHER" id="PTHR43808:SF31">
    <property type="entry name" value="N-ACETYL-L-CITRULLINE DEACETYLASE"/>
    <property type="match status" value="1"/>
</dbReference>
<reference evidence="17 18" key="1">
    <citation type="submission" date="2012-03" db="EMBL/GenBank/DDBJ databases">
        <title>The Genome Sequence of Bartonella tamiae Th239.</title>
        <authorList>
            <consortium name="The Broad Institute Genome Sequencing Platform"/>
            <consortium name="The Broad Institute Genome Sequencing Center for Infectious Disease"/>
            <person name="Feldgarden M."/>
            <person name="Kirby J."/>
            <person name="Kosoy M."/>
            <person name="Birtles R."/>
            <person name="Probert W.S."/>
            <person name="Chiaraviglio L."/>
            <person name="Young S.K."/>
            <person name="Zeng Q."/>
            <person name="Gargeya S."/>
            <person name="Fitzgerald M."/>
            <person name="Haas B."/>
            <person name="Abouelleil A."/>
            <person name="Alvarado L."/>
            <person name="Arachchi H.M."/>
            <person name="Berlin A."/>
            <person name="Chapman S.B."/>
            <person name="Gearin G."/>
            <person name="Goldberg J."/>
            <person name="Griggs A."/>
            <person name="Gujja S."/>
            <person name="Hansen M."/>
            <person name="Heiman D."/>
            <person name="Howarth C."/>
            <person name="Larimer J."/>
            <person name="Lui A."/>
            <person name="MacDonald P.J.P."/>
            <person name="McCowen C."/>
            <person name="Montmayeur A."/>
            <person name="Murphy C."/>
            <person name="Neiman D."/>
            <person name="Pearson M."/>
            <person name="Priest M."/>
            <person name="Roberts A."/>
            <person name="Saif S."/>
            <person name="Shea T."/>
            <person name="Sisk P."/>
            <person name="Stolte C."/>
            <person name="Sykes S."/>
            <person name="Wortman J."/>
            <person name="Nusbaum C."/>
            <person name="Birren B."/>
        </authorList>
    </citation>
    <scope>NUCLEOTIDE SEQUENCE [LARGE SCALE GENOMIC DNA]</scope>
    <source>
        <strain evidence="17 18">Th239</strain>
    </source>
</reference>
<keyword evidence="6 15" id="KW-0028">Amino-acid biosynthesis</keyword>
<gene>
    <name evidence="15" type="primary">dapE</name>
    <name evidence="17" type="ORF">ME5_00350</name>
</gene>
<comment type="catalytic activity">
    <reaction evidence="14 15">
        <text>N-succinyl-(2S,6S)-2,6-diaminopimelate + H2O = (2S,6S)-2,6-diaminopimelate + succinate</text>
        <dbReference type="Rhea" id="RHEA:22608"/>
        <dbReference type="ChEBI" id="CHEBI:15377"/>
        <dbReference type="ChEBI" id="CHEBI:30031"/>
        <dbReference type="ChEBI" id="CHEBI:57609"/>
        <dbReference type="ChEBI" id="CHEBI:58087"/>
        <dbReference type="EC" id="3.5.1.18"/>
    </reaction>
</comment>
<evidence type="ECO:0000256" key="5">
    <source>
        <dbReference type="ARBA" id="ARBA00022391"/>
    </source>
</evidence>
<dbReference type="GO" id="GO:0019877">
    <property type="term" value="P:diaminopimelate biosynthetic process"/>
    <property type="evidence" value="ECO:0007669"/>
    <property type="project" value="UniProtKB-UniRule"/>
</dbReference>
<comment type="similarity">
    <text evidence="2 15">Belongs to the peptidase M20A family. DapE subfamily.</text>
</comment>
<evidence type="ECO:0000256" key="2">
    <source>
        <dbReference type="ARBA" id="ARBA00006746"/>
    </source>
</evidence>
<dbReference type="Pfam" id="PF07687">
    <property type="entry name" value="M20_dimer"/>
    <property type="match status" value="1"/>
</dbReference>
<organism evidence="17 18">
    <name type="scientific">Bartonella tamiae Th239</name>
    <dbReference type="NCBI Taxonomy" id="1094558"/>
    <lineage>
        <taxon>Bacteria</taxon>
        <taxon>Pseudomonadati</taxon>
        <taxon>Pseudomonadota</taxon>
        <taxon>Alphaproteobacteria</taxon>
        <taxon>Hyphomicrobiales</taxon>
        <taxon>Bartonellaceae</taxon>
        <taxon>Bartonella</taxon>
    </lineage>
</organism>
<evidence type="ECO:0000256" key="13">
    <source>
        <dbReference type="ARBA" id="ARBA00031891"/>
    </source>
</evidence>
<feature type="active site" description="Proton acceptor" evidence="15">
    <location>
        <position position="140"/>
    </location>
</feature>
<dbReference type="PROSITE" id="PS00759">
    <property type="entry name" value="ARGE_DAPE_CPG2_2"/>
    <property type="match status" value="1"/>
</dbReference>
<comment type="pathway">
    <text evidence="1 15">Amino-acid biosynthesis; L-lysine biosynthesis via DAP pathway; LL-2,6-diaminopimelate from (S)-tetrahydrodipicolinate (succinylase route): step 3/3.</text>
</comment>
<evidence type="ECO:0000256" key="14">
    <source>
        <dbReference type="ARBA" id="ARBA00051301"/>
    </source>
</evidence>
<evidence type="ECO:0000256" key="11">
    <source>
        <dbReference type="ARBA" id="ARBA00023154"/>
    </source>
</evidence>
<keyword evidence="18" id="KW-1185">Reference proteome</keyword>
<keyword evidence="11 15" id="KW-0457">Lysine biosynthesis</keyword>
<dbReference type="Proteomes" id="UP000008952">
    <property type="component" value="Unassembled WGS sequence"/>
</dbReference>
<keyword evidence="10 15" id="KW-0220">Diaminopimelate biosynthesis</keyword>
<dbReference type="InterPro" id="IPR036264">
    <property type="entry name" value="Bact_exopeptidase_dim_dom"/>
</dbReference>
<feature type="binding site" evidence="15">
    <location>
        <position position="141"/>
    </location>
    <ligand>
        <name>Zn(2+)</name>
        <dbReference type="ChEBI" id="CHEBI:29105"/>
        <label>2</label>
    </ligand>
</feature>
<dbReference type="HAMAP" id="MF_01690">
    <property type="entry name" value="DapE"/>
    <property type="match status" value="1"/>
</dbReference>
<accession>J0ZQS6</accession>
<dbReference type="PANTHER" id="PTHR43808">
    <property type="entry name" value="ACETYLORNITHINE DEACETYLASE"/>
    <property type="match status" value="1"/>
</dbReference>
<dbReference type="Gene3D" id="3.30.70.360">
    <property type="match status" value="1"/>
</dbReference>
<evidence type="ECO:0000256" key="12">
    <source>
        <dbReference type="ARBA" id="ARBA00023285"/>
    </source>
</evidence>
<dbReference type="UniPathway" id="UPA00034">
    <property type="reaction ID" value="UER00021"/>
</dbReference>
<evidence type="ECO:0000256" key="9">
    <source>
        <dbReference type="ARBA" id="ARBA00022833"/>
    </source>
</evidence>
<keyword evidence="9 15" id="KW-0862">Zinc</keyword>
<dbReference type="PROSITE" id="PS00758">
    <property type="entry name" value="ARGE_DAPE_CPG2_1"/>
    <property type="match status" value="1"/>
</dbReference>
<comment type="cofactor">
    <cofactor evidence="15">
        <name>Zn(2+)</name>
        <dbReference type="ChEBI" id="CHEBI:29105"/>
    </cofactor>
    <cofactor evidence="15">
        <name>Co(2+)</name>
        <dbReference type="ChEBI" id="CHEBI:48828"/>
    </cofactor>
    <text evidence="15">Binds 2 Zn(2+) or Co(2+) ions per subunit.</text>
</comment>
<dbReference type="STRING" id="1094558.ME5_00350"/>
<comment type="caution">
    <text evidence="17">The sequence shown here is derived from an EMBL/GenBank/DDBJ whole genome shotgun (WGS) entry which is preliminary data.</text>
</comment>
<feature type="binding site" evidence="15">
    <location>
        <position position="107"/>
    </location>
    <ligand>
        <name>Zn(2+)</name>
        <dbReference type="ChEBI" id="CHEBI:29105"/>
        <label>2</label>
    </ligand>
</feature>
<dbReference type="GO" id="GO:0008777">
    <property type="term" value="F:acetylornithine deacetylase activity"/>
    <property type="evidence" value="ECO:0007669"/>
    <property type="project" value="TreeGrafter"/>
</dbReference>
<dbReference type="GO" id="GO:0050897">
    <property type="term" value="F:cobalt ion binding"/>
    <property type="evidence" value="ECO:0007669"/>
    <property type="project" value="UniProtKB-UniRule"/>
</dbReference>
<feature type="binding site" evidence="15">
    <location>
        <position position="74"/>
    </location>
    <ligand>
        <name>Zn(2+)</name>
        <dbReference type="ChEBI" id="CHEBI:29105"/>
        <label>1</label>
    </ligand>
</feature>
<dbReference type="EC" id="3.5.1.18" evidence="4 15"/>
<dbReference type="Gene3D" id="3.40.630.10">
    <property type="entry name" value="Zn peptidases"/>
    <property type="match status" value="2"/>
</dbReference>
<evidence type="ECO:0000313" key="18">
    <source>
        <dbReference type="Proteomes" id="UP000008952"/>
    </source>
</evidence>
<dbReference type="SUPFAM" id="SSF53187">
    <property type="entry name" value="Zn-dependent exopeptidases"/>
    <property type="match status" value="1"/>
</dbReference>
<dbReference type="GO" id="GO:0006526">
    <property type="term" value="P:L-arginine biosynthetic process"/>
    <property type="evidence" value="ECO:0007669"/>
    <property type="project" value="TreeGrafter"/>
</dbReference>
<dbReference type="InterPro" id="IPR002933">
    <property type="entry name" value="Peptidase_M20"/>
</dbReference>
<sequence length="418" mass="46463">MDSLKDPVFLIRTLIQCASVTPNEAGVLSTLETFLHKLNFDVKRPTFQDTNTPDVDNLYARLGANGRHLMFAGHTDVVPPGNNDQWSYPPFDAVLKDNKIFGRGAVDMKGGIACFLAATARYLEKKPLLGSISFLITNDEEGPAINGTVKLLHWAATKGENWDAAIVGEPTNPNHLGEMIKIGRRGSLSCLMTVQGYQGHVAYPERAFNPIPIAIKLCEALTTTPLDNGSEMFQPSNLEITAIDTDNQATNIIPGQCRIRFNIRYNDCWTQESLKAEIEKRLNKTLKADGETDVFETTSDQSIRKQSMSNDMHIPSSFKKDRPIFTLDWMMSPGGVFVTKDDTLINILSQSILAITGCHAELSTTGGTSDARFIKDYCPVIEFGLVGQTMHQIDEYVDVHDLETLTQIYENFLEKFFA</sequence>
<feature type="binding site" evidence="15">
    <location>
        <position position="107"/>
    </location>
    <ligand>
        <name>Zn(2+)</name>
        <dbReference type="ChEBI" id="CHEBI:29105"/>
        <label>1</label>
    </ligand>
</feature>
<dbReference type="CDD" id="cd03891">
    <property type="entry name" value="M20_DapE_proteobac"/>
    <property type="match status" value="1"/>
</dbReference>
<dbReference type="Pfam" id="PF01546">
    <property type="entry name" value="Peptidase_M20"/>
    <property type="match status" value="1"/>
</dbReference>
<protein>
    <recommendedName>
        <fullName evidence="5 15">Succinyl-diaminopimelate desuccinylase</fullName>
        <shortName evidence="15">SDAP desuccinylase</shortName>
        <ecNumber evidence="4 15">3.5.1.18</ecNumber>
    </recommendedName>
    <alternativeName>
        <fullName evidence="13 15">N-succinyl-LL-2,6-diaminoheptanedioate amidohydrolase</fullName>
    </alternativeName>
</protein>
<feature type="binding site" evidence="15">
    <location>
        <position position="391"/>
    </location>
    <ligand>
        <name>Zn(2+)</name>
        <dbReference type="ChEBI" id="CHEBI:29105"/>
        <label>2</label>
    </ligand>
</feature>
<dbReference type="NCBIfam" id="NF009557">
    <property type="entry name" value="PRK13009.1"/>
    <property type="match status" value="1"/>
</dbReference>
<evidence type="ECO:0000256" key="1">
    <source>
        <dbReference type="ARBA" id="ARBA00005130"/>
    </source>
</evidence>
<feature type="domain" description="Peptidase M20 dimerisation" evidence="16">
    <location>
        <begin position="182"/>
        <end position="288"/>
    </location>
</feature>
<name>J0ZQS6_9HYPH</name>
<dbReference type="GO" id="GO:0008270">
    <property type="term" value="F:zinc ion binding"/>
    <property type="evidence" value="ECO:0007669"/>
    <property type="project" value="UniProtKB-UniRule"/>
</dbReference>
<keyword evidence="7 15" id="KW-0479">Metal-binding</keyword>
<dbReference type="SUPFAM" id="SSF55031">
    <property type="entry name" value="Bacterial exopeptidase dimerisation domain"/>
    <property type="match status" value="1"/>
</dbReference>
<dbReference type="InterPro" id="IPR005941">
    <property type="entry name" value="DapE_proteobac"/>
</dbReference>
<evidence type="ECO:0000256" key="10">
    <source>
        <dbReference type="ARBA" id="ARBA00022915"/>
    </source>
</evidence>
<dbReference type="HOGENOM" id="CLU_021802_4_0_5"/>
<feature type="active site" evidence="15">
    <location>
        <position position="76"/>
    </location>
</feature>
<feature type="binding site" evidence="15">
    <location>
        <position position="169"/>
    </location>
    <ligand>
        <name>Zn(2+)</name>
        <dbReference type="ChEBI" id="CHEBI:29105"/>
        <label>1</label>
    </ligand>
</feature>
<dbReference type="InterPro" id="IPR050072">
    <property type="entry name" value="Peptidase_M20A"/>
</dbReference>